<dbReference type="PANTHER" id="PTHR43701:SF2">
    <property type="entry name" value="MEMBRANE TRANSPORTER PROTEIN YJNA-RELATED"/>
    <property type="match status" value="1"/>
</dbReference>
<keyword evidence="4 5" id="KW-0472">Membrane</keyword>
<evidence type="ECO:0008006" key="8">
    <source>
        <dbReference type="Google" id="ProtNLM"/>
    </source>
</evidence>
<organism evidence="6 7">
    <name type="scientific">Cylindrotheca closterium</name>
    <dbReference type="NCBI Taxonomy" id="2856"/>
    <lineage>
        <taxon>Eukaryota</taxon>
        <taxon>Sar</taxon>
        <taxon>Stramenopiles</taxon>
        <taxon>Ochrophyta</taxon>
        <taxon>Bacillariophyta</taxon>
        <taxon>Bacillariophyceae</taxon>
        <taxon>Bacillariophycidae</taxon>
        <taxon>Bacillariales</taxon>
        <taxon>Bacillariaceae</taxon>
        <taxon>Cylindrotheca</taxon>
    </lineage>
</organism>
<dbReference type="PANTHER" id="PTHR43701">
    <property type="entry name" value="MEMBRANE TRANSPORTER PROTEIN MJ0441-RELATED"/>
    <property type="match status" value="1"/>
</dbReference>
<evidence type="ECO:0000313" key="6">
    <source>
        <dbReference type="EMBL" id="CAJ1956323.1"/>
    </source>
</evidence>
<evidence type="ECO:0000256" key="4">
    <source>
        <dbReference type="ARBA" id="ARBA00023136"/>
    </source>
</evidence>
<dbReference type="InterPro" id="IPR002781">
    <property type="entry name" value="TM_pro_TauE-like"/>
</dbReference>
<evidence type="ECO:0000256" key="5">
    <source>
        <dbReference type="SAM" id="Phobius"/>
    </source>
</evidence>
<evidence type="ECO:0000256" key="2">
    <source>
        <dbReference type="ARBA" id="ARBA00022692"/>
    </source>
</evidence>
<dbReference type="Pfam" id="PF01925">
    <property type="entry name" value="TauE"/>
    <property type="match status" value="1"/>
</dbReference>
<dbReference type="InterPro" id="IPR051598">
    <property type="entry name" value="TSUP/Inactive_protease-like"/>
</dbReference>
<dbReference type="AlphaFoldDB" id="A0AAD2FY27"/>
<evidence type="ECO:0000313" key="7">
    <source>
        <dbReference type="Proteomes" id="UP001295423"/>
    </source>
</evidence>
<reference evidence="6" key="1">
    <citation type="submission" date="2023-08" db="EMBL/GenBank/DDBJ databases">
        <authorList>
            <person name="Audoor S."/>
            <person name="Bilcke G."/>
        </authorList>
    </citation>
    <scope>NUCLEOTIDE SEQUENCE</scope>
</reference>
<dbReference type="GO" id="GO:0016020">
    <property type="term" value="C:membrane"/>
    <property type="evidence" value="ECO:0007669"/>
    <property type="project" value="UniProtKB-SubCell"/>
</dbReference>
<evidence type="ECO:0000256" key="1">
    <source>
        <dbReference type="ARBA" id="ARBA00004141"/>
    </source>
</evidence>
<feature type="transmembrane region" description="Helical" evidence="5">
    <location>
        <begin position="83"/>
        <end position="101"/>
    </location>
</feature>
<feature type="transmembrane region" description="Helical" evidence="5">
    <location>
        <begin position="53"/>
        <end position="71"/>
    </location>
</feature>
<dbReference type="PROSITE" id="PS51257">
    <property type="entry name" value="PROKAR_LIPOPROTEIN"/>
    <property type="match status" value="1"/>
</dbReference>
<feature type="transmembrane region" description="Helical" evidence="5">
    <location>
        <begin position="113"/>
        <end position="132"/>
    </location>
</feature>
<name>A0AAD2FY27_9STRA</name>
<comment type="subcellular location">
    <subcellularLocation>
        <location evidence="1">Membrane</location>
        <topology evidence="1">Multi-pass membrane protein</topology>
    </subcellularLocation>
</comment>
<sequence length="302" mass="31854">MKFSSILSKIQPKRNLYAFTVGTAAGCAVGLCGWGGAQVIIPSMTLPMSFANYSQLSATGISLSSLSVSTLSSGYRFWEKDRVHLPIVLAIGIPAVFSARVGSHIAKKLSGDALALFFNGFSIVLIPTHFYIQKRAKGRQPEVSSKGQEYDGIDPVCTTATATARSSHPLTWPQVAQHASFGICSGIISALMGVGGLPLTMSYITEATHLPHHYVQGTAVCALIPSILVSAASRIHSIPVQAAVSVALGAMVGGYGGAQVALDLTEEQLRTIYMTSLVVFGGRSTFGAARNIRNIIQANRGR</sequence>
<dbReference type="Proteomes" id="UP001295423">
    <property type="component" value="Unassembled WGS sequence"/>
</dbReference>
<proteinExistence type="predicted"/>
<keyword evidence="3 5" id="KW-1133">Transmembrane helix</keyword>
<comment type="caution">
    <text evidence="6">The sequence shown here is derived from an EMBL/GenBank/DDBJ whole genome shotgun (WGS) entry which is preliminary data.</text>
</comment>
<protein>
    <recommendedName>
        <fullName evidence="8">Membrane transporter protein</fullName>
    </recommendedName>
</protein>
<keyword evidence="2 5" id="KW-0812">Transmembrane</keyword>
<evidence type="ECO:0000256" key="3">
    <source>
        <dbReference type="ARBA" id="ARBA00022989"/>
    </source>
</evidence>
<accession>A0AAD2FY27</accession>
<dbReference type="EMBL" id="CAKOGP040001914">
    <property type="protein sequence ID" value="CAJ1956323.1"/>
    <property type="molecule type" value="Genomic_DNA"/>
</dbReference>
<keyword evidence="7" id="KW-1185">Reference proteome</keyword>
<feature type="transmembrane region" description="Helical" evidence="5">
    <location>
        <begin position="16"/>
        <end position="41"/>
    </location>
</feature>
<gene>
    <name evidence="6" type="ORF">CYCCA115_LOCUS16175</name>
</gene>